<proteinExistence type="predicted"/>
<evidence type="ECO:0000313" key="2">
    <source>
        <dbReference type="Proteomes" id="UP000603940"/>
    </source>
</evidence>
<dbReference type="Proteomes" id="UP000603940">
    <property type="component" value="Unassembled WGS sequence"/>
</dbReference>
<sequence length="86" mass="9786">MSVAMPIKQIEQVIDQAKLGHRTAASNWLRILDKWITDHQAGLGEGLPATLDQAEDLMRRLREALAIKSTKALAEEMRQRPRGRKR</sequence>
<evidence type="ECO:0008006" key="3">
    <source>
        <dbReference type="Google" id="ProtNLM"/>
    </source>
</evidence>
<name>A0ABR7R7N1_9PROT</name>
<organism evidence="1 2">
    <name type="scientific">Pseudoroseomonas ludipueritiae</name>
    <dbReference type="NCBI Taxonomy" id="198093"/>
    <lineage>
        <taxon>Bacteria</taxon>
        <taxon>Pseudomonadati</taxon>
        <taxon>Pseudomonadota</taxon>
        <taxon>Alphaproteobacteria</taxon>
        <taxon>Acetobacterales</taxon>
        <taxon>Acetobacteraceae</taxon>
        <taxon>Pseudoroseomonas</taxon>
    </lineage>
</organism>
<dbReference type="RefSeq" id="WP_187778854.1">
    <property type="nucleotide sequence ID" value="NZ_JACTUZ010000048.1"/>
</dbReference>
<reference evidence="1 2" key="1">
    <citation type="journal article" date="2009" name="Int. J. Syst. Evol. Microbiol.">
        <title>Transfer of Teichococcus ludipueritiae and Muricoccus roseus to the genus Roseomonas, as Roseomonas ludipueritiae comb. nov. and Roseomonas rosea comb. nov., respectively, and emended description of the genus Roseomonas.</title>
        <authorList>
            <person name="Sanchez-Porro C."/>
            <person name="Gallego V."/>
            <person name="Busse H.J."/>
            <person name="Kampfer P."/>
            <person name="Ventosa A."/>
        </authorList>
    </citation>
    <scope>NUCLEOTIDE SEQUENCE [LARGE SCALE GENOMIC DNA]</scope>
    <source>
        <strain evidence="1 2">DSM 14915</strain>
    </source>
</reference>
<accession>A0ABR7R7N1</accession>
<evidence type="ECO:0000313" key="1">
    <source>
        <dbReference type="EMBL" id="MBC9177734.1"/>
    </source>
</evidence>
<keyword evidence="2" id="KW-1185">Reference proteome</keyword>
<gene>
    <name evidence="1" type="ORF">IBL25_12370</name>
</gene>
<dbReference type="EMBL" id="JACTUZ010000048">
    <property type="protein sequence ID" value="MBC9177734.1"/>
    <property type="molecule type" value="Genomic_DNA"/>
</dbReference>
<comment type="caution">
    <text evidence="1">The sequence shown here is derived from an EMBL/GenBank/DDBJ whole genome shotgun (WGS) entry which is preliminary data.</text>
</comment>
<protein>
    <recommendedName>
        <fullName evidence="3">Transcriptional regulator</fullName>
    </recommendedName>
</protein>